<dbReference type="GO" id="GO:0005886">
    <property type="term" value="C:plasma membrane"/>
    <property type="evidence" value="ECO:0007669"/>
    <property type="project" value="UniProtKB-SubCell"/>
</dbReference>
<dbReference type="Proteomes" id="UP000093186">
    <property type="component" value="Unassembled WGS sequence"/>
</dbReference>
<gene>
    <name evidence="10" type="ORF">BA195_09335</name>
</gene>
<evidence type="ECO:0000313" key="10">
    <source>
        <dbReference type="EMBL" id="OCK43080.1"/>
    </source>
</evidence>
<proteinExistence type="predicted"/>
<keyword evidence="4 7" id="KW-1133">Transmembrane helix</keyword>
<reference evidence="10 11" key="1">
    <citation type="submission" date="2016-06" db="EMBL/GenBank/DDBJ databases">
        <title>Draft Genome Sequence of Tenacibaculum soleae UCD-KL19.</title>
        <authorList>
            <person name="Eisen J.A."/>
            <person name="Coil D.A."/>
            <person name="Lujan K.M."/>
        </authorList>
    </citation>
    <scope>NUCLEOTIDE SEQUENCE [LARGE SCALE GENOMIC DNA]</scope>
    <source>
        <strain evidence="10 11">UCD-KL19</strain>
    </source>
</reference>
<evidence type="ECO:0000259" key="9">
    <source>
        <dbReference type="Pfam" id="PF13807"/>
    </source>
</evidence>
<evidence type="ECO:0000256" key="1">
    <source>
        <dbReference type="ARBA" id="ARBA00004651"/>
    </source>
</evidence>
<keyword evidence="2" id="KW-1003">Cell membrane</keyword>
<evidence type="ECO:0000259" key="8">
    <source>
        <dbReference type="Pfam" id="PF02706"/>
    </source>
</evidence>
<keyword evidence="6" id="KW-0175">Coiled coil</keyword>
<feature type="domain" description="Polysaccharide chain length determinant N-terminal" evidence="8">
    <location>
        <begin position="11"/>
        <end position="64"/>
    </location>
</feature>
<feature type="coiled-coil region" evidence="6">
    <location>
        <begin position="231"/>
        <end position="265"/>
    </location>
</feature>
<dbReference type="OrthoDB" id="1522571at2"/>
<dbReference type="EMBL" id="MAKX01000002">
    <property type="protein sequence ID" value="OCK43080.1"/>
    <property type="molecule type" value="Genomic_DNA"/>
</dbReference>
<dbReference type="GO" id="GO:0004713">
    <property type="term" value="F:protein tyrosine kinase activity"/>
    <property type="evidence" value="ECO:0007669"/>
    <property type="project" value="TreeGrafter"/>
</dbReference>
<evidence type="ECO:0000256" key="3">
    <source>
        <dbReference type="ARBA" id="ARBA00022692"/>
    </source>
</evidence>
<evidence type="ECO:0000256" key="6">
    <source>
        <dbReference type="SAM" id="Coils"/>
    </source>
</evidence>
<evidence type="ECO:0000256" key="4">
    <source>
        <dbReference type="ARBA" id="ARBA00022989"/>
    </source>
</evidence>
<accession>A0A1B9XZU4</accession>
<protein>
    <recommendedName>
        <fullName evidence="12">Polysaccharide chain length determinant N-terminal domain-containing protein</fullName>
    </recommendedName>
</protein>
<evidence type="ECO:0000256" key="2">
    <source>
        <dbReference type="ARBA" id="ARBA00022475"/>
    </source>
</evidence>
<name>A0A1B9XZU4_9FLAO</name>
<evidence type="ECO:0000256" key="7">
    <source>
        <dbReference type="SAM" id="Phobius"/>
    </source>
</evidence>
<keyword evidence="11" id="KW-1185">Reference proteome</keyword>
<dbReference type="Pfam" id="PF13807">
    <property type="entry name" value="GNVR"/>
    <property type="match status" value="1"/>
</dbReference>
<keyword evidence="5 7" id="KW-0472">Membrane</keyword>
<feature type="transmembrane region" description="Helical" evidence="7">
    <location>
        <begin position="331"/>
        <end position="355"/>
    </location>
</feature>
<feature type="transmembrane region" description="Helical" evidence="7">
    <location>
        <begin position="29"/>
        <end position="48"/>
    </location>
</feature>
<dbReference type="STRING" id="447689.BA195_09335"/>
<evidence type="ECO:0000313" key="11">
    <source>
        <dbReference type="Proteomes" id="UP000093186"/>
    </source>
</evidence>
<dbReference type="RefSeq" id="WP_068704747.1">
    <property type="nucleotide sequence ID" value="NZ_JAUOSW010000002.1"/>
</dbReference>
<dbReference type="InterPro" id="IPR003856">
    <property type="entry name" value="LPS_length_determ_N"/>
</dbReference>
<evidence type="ECO:0000256" key="5">
    <source>
        <dbReference type="ARBA" id="ARBA00023136"/>
    </source>
</evidence>
<comment type="caution">
    <text evidence="10">The sequence shown here is derived from an EMBL/GenBank/DDBJ whole genome shotgun (WGS) entry which is preliminary data.</text>
</comment>
<comment type="subcellular location">
    <subcellularLocation>
        <location evidence="1">Cell membrane</location>
        <topology evidence="1">Multi-pass membrane protein</topology>
    </subcellularLocation>
</comment>
<feature type="domain" description="Tyrosine-protein kinase G-rich" evidence="9">
    <location>
        <begin position="275"/>
        <end position="353"/>
    </location>
</feature>
<dbReference type="PANTHER" id="PTHR32309">
    <property type="entry name" value="TYROSINE-PROTEIN KINASE"/>
    <property type="match status" value="1"/>
</dbReference>
<dbReference type="Pfam" id="PF02706">
    <property type="entry name" value="Wzz"/>
    <property type="match status" value="1"/>
</dbReference>
<dbReference type="PANTHER" id="PTHR32309:SF13">
    <property type="entry name" value="FERRIC ENTEROBACTIN TRANSPORT PROTEIN FEPE"/>
    <property type="match status" value="1"/>
</dbReference>
<keyword evidence="3 7" id="KW-0812">Transmembrane</keyword>
<dbReference type="AlphaFoldDB" id="A0A1B9XZU4"/>
<dbReference type="InterPro" id="IPR050445">
    <property type="entry name" value="Bact_polysacc_biosynth/exp"/>
</dbReference>
<evidence type="ECO:0008006" key="12">
    <source>
        <dbReference type="Google" id="ProtNLM"/>
    </source>
</evidence>
<organism evidence="10 11">
    <name type="scientific">Tenacibaculum soleae</name>
    <dbReference type="NCBI Taxonomy" id="447689"/>
    <lineage>
        <taxon>Bacteria</taxon>
        <taxon>Pseudomonadati</taxon>
        <taxon>Bacteroidota</taxon>
        <taxon>Flavobacteriia</taxon>
        <taxon>Flavobacteriales</taxon>
        <taxon>Flavobacteriaceae</taxon>
        <taxon>Tenacibaculum</taxon>
    </lineage>
</organism>
<sequence length="369" mass="41651">MENKNTYKAEDEIDLLALFKTILQGKKTIIRFVMVFGCIGLFIAIFSAKEYTASVTLVPQTGGSKVSGNLGGLAAMAGINLGGGNEEGIPPALYPKIVQSIPFQKELLQTPLSFSHISNTVSYEEYYTKHEQFNLLRFLKEYTIGLPGKIIAKLRTGGIEELNVDSLNGIHKITKEENILFKMQQEQLSVNVNEKEGYIELFFSMPEALPAAQMTKKVQELLQKAITNFKIQKTKDEFEFIEERYAELKKDFEKKQAALASYRDRNQGLITSRSQSRLESLQAEYNLAFSIYSELAKQLETQKIKLKEDTPIFTVIDPVSVPVDKSKPKRILIIVVWGMLGVFIGVGNVVGKNLIYEFKEKISKRKLDI</sequence>
<dbReference type="InterPro" id="IPR032807">
    <property type="entry name" value="GNVR"/>
</dbReference>